<reference evidence="1" key="1">
    <citation type="submission" date="2020-11" db="EMBL/GenBank/DDBJ databases">
        <authorList>
            <consortium name="DOE Joint Genome Institute"/>
            <person name="Ahrendt S."/>
            <person name="Riley R."/>
            <person name="Andreopoulos W."/>
            <person name="LaButti K."/>
            <person name="Pangilinan J."/>
            <person name="Ruiz-duenas F.J."/>
            <person name="Barrasa J.M."/>
            <person name="Sanchez-Garcia M."/>
            <person name="Camarero S."/>
            <person name="Miyauchi S."/>
            <person name="Serrano A."/>
            <person name="Linde D."/>
            <person name="Babiker R."/>
            <person name="Drula E."/>
            <person name="Ayuso-Fernandez I."/>
            <person name="Pacheco R."/>
            <person name="Padilla G."/>
            <person name="Ferreira P."/>
            <person name="Barriuso J."/>
            <person name="Kellner H."/>
            <person name="Castanera R."/>
            <person name="Alfaro M."/>
            <person name="Ramirez L."/>
            <person name="Pisabarro A.G."/>
            <person name="Kuo A."/>
            <person name="Tritt A."/>
            <person name="Lipzen A."/>
            <person name="He G."/>
            <person name="Yan M."/>
            <person name="Ng V."/>
            <person name="Cullen D."/>
            <person name="Martin F."/>
            <person name="Rosso M.-N."/>
            <person name="Henrissat B."/>
            <person name="Hibbett D."/>
            <person name="Martinez A.T."/>
            <person name="Grigoriev I.V."/>
        </authorList>
    </citation>
    <scope>NUCLEOTIDE SEQUENCE</scope>
    <source>
        <strain evidence="1">AH 44721</strain>
    </source>
</reference>
<dbReference type="AlphaFoldDB" id="A0A9P5NUR5"/>
<evidence type="ECO:0000313" key="2">
    <source>
        <dbReference type="Proteomes" id="UP000724874"/>
    </source>
</evidence>
<evidence type="ECO:0000313" key="1">
    <source>
        <dbReference type="EMBL" id="KAF8909815.1"/>
    </source>
</evidence>
<gene>
    <name evidence="1" type="ORF">CPB84DRAFT_1673227</name>
</gene>
<organism evidence="1 2">
    <name type="scientific">Gymnopilus junonius</name>
    <name type="common">Spectacular rustgill mushroom</name>
    <name type="synonym">Gymnopilus spectabilis subsp. junonius</name>
    <dbReference type="NCBI Taxonomy" id="109634"/>
    <lineage>
        <taxon>Eukaryota</taxon>
        <taxon>Fungi</taxon>
        <taxon>Dikarya</taxon>
        <taxon>Basidiomycota</taxon>
        <taxon>Agaricomycotina</taxon>
        <taxon>Agaricomycetes</taxon>
        <taxon>Agaricomycetidae</taxon>
        <taxon>Agaricales</taxon>
        <taxon>Agaricineae</taxon>
        <taxon>Hymenogastraceae</taxon>
        <taxon>Gymnopilus</taxon>
    </lineage>
</organism>
<protein>
    <submittedName>
        <fullName evidence="1">Uncharacterized protein</fullName>
    </submittedName>
</protein>
<dbReference type="SUPFAM" id="SSF52047">
    <property type="entry name" value="RNI-like"/>
    <property type="match status" value="1"/>
</dbReference>
<dbReference type="EMBL" id="JADNYJ010000008">
    <property type="protein sequence ID" value="KAF8909815.1"/>
    <property type="molecule type" value="Genomic_DNA"/>
</dbReference>
<name>A0A9P5NUR5_GYMJU</name>
<proteinExistence type="predicted"/>
<sequence length="562" mass="64343">MANSQLNGDIYSHLLSFVSSSSDLVAISQANKELLDLTEPELLYRSIRCKLEDNAVWEHLISSPAHASRVRELTIEGENGRFPPKFTPYDDESTNALSSFRNLDATTEPLTNSFKHTRQTTEHSEHLLIQALTSMVNLESFTWDRSQVPLIHEGEEMSRLPAAADDRDAVPDTYIYREDIWTVLRDYTQLRRLKVVDQGRVGSAYTDSRPIFNSTMFTLRNLTHLDFQTTFDESPESGHVSDEDSDGEDLHATVEVLRLRDLLSRCPNIESLSLHLTSYATYSISSFTDITPILSTAHWPQVKSLKLKNIFMRSRTMADFLRAHSSLQTLSAILEFSDQAPFNLQGYEYEIRGILPRLEDVDLPASALRPLLRVMGRPSSLRRISYLEPCDWGANGCQFERDDSYVALLDDVWGSPTEEEPNGLPNLLRGLTNLTSLTTRRVATFSQLRRLIKSTPNLQYIHLDRGSLTLEKNPHSQLLSYLAHWPKLAAYEGEYFWPPEEELELNSERTLSIVRESITICPNLREVLWQDDRPVKFVLQEDGKLTLEHDTKFDYIRASDYH</sequence>
<dbReference type="Proteomes" id="UP000724874">
    <property type="component" value="Unassembled WGS sequence"/>
</dbReference>
<dbReference type="OrthoDB" id="2984131at2759"/>
<keyword evidence="2" id="KW-1185">Reference proteome</keyword>
<comment type="caution">
    <text evidence="1">The sequence shown here is derived from an EMBL/GenBank/DDBJ whole genome shotgun (WGS) entry which is preliminary data.</text>
</comment>
<accession>A0A9P5NUR5</accession>
<dbReference type="Gene3D" id="3.80.10.10">
    <property type="entry name" value="Ribonuclease Inhibitor"/>
    <property type="match status" value="2"/>
</dbReference>
<dbReference type="InterPro" id="IPR032675">
    <property type="entry name" value="LRR_dom_sf"/>
</dbReference>